<evidence type="ECO:0000313" key="1">
    <source>
        <dbReference type="EMBL" id="RDH41423.1"/>
    </source>
</evidence>
<dbReference type="GO" id="GO:0003677">
    <property type="term" value="F:DNA binding"/>
    <property type="evidence" value="ECO:0007669"/>
    <property type="project" value="InterPro"/>
</dbReference>
<dbReference type="Proteomes" id="UP000257039">
    <property type="component" value="Unassembled WGS sequence"/>
</dbReference>
<reference evidence="1 2" key="1">
    <citation type="submission" date="2017-04" db="EMBL/GenBank/DDBJ databases">
        <title>Draft genome sequence of Zooshikella ganghwensis VG4 isolated from Red Sea sediments.</title>
        <authorList>
            <person name="Rehman Z."/>
            <person name="Alam I."/>
            <person name="Kamau A."/>
            <person name="Bajic V."/>
            <person name="Leiknes T."/>
        </authorList>
    </citation>
    <scope>NUCLEOTIDE SEQUENCE [LARGE SCALE GENOMIC DNA]</scope>
    <source>
        <strain evidence="1 2">VG4</strain>
    </source>
</reference>
<protein>
    <submittedName>
        <fullName evidence="1">Cro/Cl family transcriptional regulator</fullName>
    </submittedName>
</protein>
<name>A0A4P9VEF0_9GAMM</name>
<dbReference type="InterPro" id="IPR010982">
    <property type="entry name" value="Lambda_DNA-bd_dom_sf"/>
</dbReference>
<evidence type="ECO:0000313" key="2">
    <source>
        <dbReference type="Proteomes" id="UP000257039"/>
    </source>
</evidence>
<organism evidence="1 2">
    <name type="scientific">Zooshikella ganghwensis</name>
    <dbReference type="NCBI Taxonomy" id="202772"/>
    <lineage>
        <taxon>Bacteria</taxon>
        <taxon>Pseudomonadati</taxon>
        <taxon>Pseudomonadota</taxon>
        <taxon>Gammaproteobacteria</taxon>
        <taxon>Oceanospirillales</taxon>
        <taxon>Zooshikellaceae</taxon>
        <taxon>Zooshikella</taxon>
    </lineage>
</organism>
<dbReference type="EMBL" id="NDXW01000009">
    <property type="protein sequence ID" value="RDH41423.1"/>
    <property type="molecule type" value="Genomic_DNA"/>
</dbReference>
<keyword evidence="2" id="KW-1185">Reference proteome</keyword>
<comment type="caution">
    <text evidence="1">The sequence shown here is derived from an EMBL/GenBank/DDBJ whole genome shotgun (WGS) entry which is preliminary data.</text>
</comment>
<accession>A0A4P9VEF0</accession>
<dbReference type="Gene3D" id="1.10.260.40">
    <property type="entry name" value="lambda repressor-like DNA-binding domains"/>
    <property type="match status" value="1"/>
</dbReference>
<sequence length="74" mass="8056">MHINQAVEYFGNKISIAKALGISSASISKWGEKVPKLRAYQLQVITNGALKADSLILQNTNTKGLIKNERTITG</sequence>
<dbReference type="Pfam" id="PF14549">
    <property type="entry name" value="P22_Cro"/>
    <property type="match status" value="1"/>
</dbReference>
<gene>
    <name evidence="1" type="ORF">B9G39_28615</name>
</gene>
<proteinExistence type="predicted"/>
<dbReference type="AlphaFoldDB" id="A0A4P9VEF0"/>
<dbReference type="SUPFAM" id="SSF47413">
    <property type="entry name" value="lambda repressor-like DNA-binding domains"/>
    <property type="match status" value="1"/>
</dbReference>